<dbReference type="InterPro" id="IPR003661">
    <property type="entry name" value="HisK_dim/P_dom"/>
</dbReference>
<dbReference type="InterPro" id="IPR004358">
    <property type="entry name" value="Sig_transdc_His_kin-like_C"/>
</dbReference>
<comment type="caution">
    <text evidence="16">The sequence shown here is derived from an EMBL/GenBank/DDBJ whole genome shotgun (WGS) entry which is preliminary data.</text>
</comment>
<feature type="transmembrane region" description="Helical" evidence="14">
    <location>
        <begin position="63"/>
        <end position="80"/>
    </location>
</feature>
<sequence length="498" mass="55395">MRDRVMGNRDSSLIRNLLYTVGFLAAATAIGYVFQFKGMQETNIVLVYIVAVFMTARWSDKFIWGIVSSVAATFAFNFFFTEPLFTFSVNNSSYFITFVCMTATAIVTSSLTMKMNRYAKRTEEKERDIHALYAFTSELSSADTVEKISDIVTESIRTMFGRNASFRYLDVMPSGETLTSDESSAPDESNAPAAQDTPSATSSPEHFTVKGREGALGIVEIAREDGAGISEEQRTLLNTMLENTGIAVDRIYSSEERYRNQKLMEQEKYRANLLRGISHDLRTPLMGIMGTAEMIEEMSGEDDGRKKLAQDIYQDADWLHSLVENILGLTRLNDGNSLLNKTPEPIEEIISSAIKRVEKRAAGYEIGAELPEEYLEVPADARLLEQVLINLLDNAVKHTPRGNEIKIVVQRQEPEQVRIDVMDRGEGISERDIHRVFEMFYTSSERPVDIKKGIGLGLAICDTIVKAHGGTITASKRDGGGTVFTMTLPLAGKGNSDV</sequence>
<reference evidence="16 17" key="1">
    <citation type="submission" date="2011-08" db="EMBL/GenBank/DDBJ databases">
        <title>The Genome Sequence of Clostridium hathewayi WAL-18680.</title>
        <authorList>
            <consortium name="The Broad Institute Genome Sequencing Platform"/>
            <person name="Earl A."/>
            <person name="Ward D."/>
            <person name="Feldgarden M."/>
            <person name="Gevers D."/>
            <person name="Finegold S.M."/>
            <person name="Summanen P.H."/>
            <person name="Molitoris D.R."/>
            <person name="Song M."/>
            <person name="Daigneault M."/>
            <person name="Allen-Vercoe E."/>
            <person name="Young S.K."/>
            <person name="Zeng Q."/>
            <person name="Gargeya S."/>
            <person name="Fitzgerald M."/>
            <person name="Haas B."/>
            <person name="Abouelleil A."/>
            <person name="Alvarado L."/>
            <person name="Arachchi H.M."/>
            <person name="Berlin A."/>
            <person name="Brown A."/>
            <person name="Chapman S.B."/>
            <person name="Chen Z."/>
            <person name="Dunbar C."/>
            <person name="Freedman E."/>
            <person name="Gearin G."/>
            <person name="Gellesch M."/>
            <person name="Goldberg J."/>
            <person name="Griggs A."/>
            <person name="Gujja S."/>
            <person name="Heiman D."/>
            <person name="Howarth C."/>
            <person name="Larson L."/>
            <person name="Lui A."/>
            <person name="MacDonald P.J.P."/>
            <person name="Montmayeur A."/>
            <person name="Murphy C."/>
            <person name="Neiman D."/>
            <person name="Pearson M."/>
            <person name="Priest M."/>
            <person name="Roberts A."/>
            <person name="Saif S."/>
            <person name="Shea T."/>
            <person name="Shenoy N."/>
            <person name="Sisk P."/>
            <person name="Stolte C."/>
            <person name="Sykes S."/>
            <person name="Wortman J."/>
            <person name="Nusbaum C."/>
            <person name="Birren B."/>
        </authorList>
    </citation>
    <scope>NUCLEOTIDE SEQUENCE [LARGE SCALE GENOMIC DNA]</scope>
    <source>
        <strain evidence="16 17">WAL-18680</strain>
    </source>
</reference>
<dbReference type="PROSITE" id="PS50109">
    <property type="entry name" value="HIS_KIN"/>
    <property type="match status" value="1"/>
</dbReference>
<dbReference type="Pfam" id="PF00512">
    <property type="entry name" value="HisKA"/>
    <property type="match status" value="1"/>
</dbReference>
<comment type="catalytic activity">
    <reaction evidence="1">
        <text>ATP + protein L-histidine = ADP + protein N-phospho-L-histidine.</text>
        <dbReference type="EC" id="2.7.13.3"/>
    </reaction>
</comment>
<evidence type="ECO:0000256" key="14">
    <source>
        <dbReference type="SAM" id="Phobius"/>
    </source>
</evidence>
<keyword evidence="17" id="KW-1185">Reference proteome</keyword>
<gene>
    <name evidence="16" type="ORF">HMPREF9473_03782</name>
</gene>
<keyword evidence="4" id="KW-0597">Phosphoprotein</keyword>
<feature type="transmembrane region" description="Helical" evidence="14">
    <location>
        <begin position="12"/>
        <end position="34"/>
    </location>
</feature>
<keyword evidence="11" id="KW-0902">Two-component regulatory system</keyword>
<evidence type="ECO:0000256" key="12">
    <source>
        <dbReference type="ARBA" id="ARBA00023136"/>
    </source>
</evidence>
<protein>
    <recommendedName>
        <fullName evidence="3">histidine kinase</fullName>
        <ecNumber evidence="3">2.7.13.3</ecNumber>
    </recommendedName>
</protein>
<evidence type="ECO:0000256" key="1">
    <source>
        <dbReference type="ARBA" id="ARBA00000085"/>
    </source>
</evidence>
<dbReference type="SUPFAM" id="SSF55874">
    <property type="entry name" value="ATPase domain of HSP90 chaperone/DNA topoisomerase II/histidine kinase"/>
    <property type="match status" value="1"/>
</dbReference>
<evidence type="ECO:0000256" key="7">
    <source>
        <dbReference type="ARBA" id="ARBA00022741"/>
    </source>
</evidence>
<evidence type="ECO:0000256" key="3">
    <source>
        <dbReference type="ARBA" id="ARBA00012438"/>
    </source>
</evidence>
<feature type="transmembrane region" description="Helical" evidence="14">
    <location>
        <begin position="92"/>
        <end position="111"/>
    </location>
</feature>
<accession>G5IJV4</accession>
<organism evidence="16 17">
    <name type="scientific">Hungatella hathewayi WAL-18680</name>
    <dbReference type="NCBI Taxonomy" id="742737"/>
    <lineage>
        <taxon>Bacteria</taxon>
        <taxon>Bacillati</taxon>
        <taxon>Bacillota</taxon>
        <taxon>Clostridia</taxon>
        <taxon>Lachnospirales</taxon>
        <taxon>Lachnospiraceae</taxon>
        <taxon>Hungatella</taxon>
    </lineage>
</organism>
<evidence type="ECO:0000259" key="15">
    <source>
        <dbReference type="PROSITE" id="PS50109"/>
    </source>
</evidence>
<evidence type="ECO:0000256" key="8">
    <source>
        <dbReference type="ARBA" id="ARBA00022777"/>
    </source>
</evidence>
<feature type="compositionally biased region" description="Polar residues" evidence="13">
    <location>
        <begin position="196"/>
        <end position="205"/>
    </location>
</feature>
<evidence type="ECO:0000313" key="16">
    <source>
        <dbReference type="EMBL" id="EHI58324.1"/>
    </source>
</evidence>
<dbReference type="PANTHER" id="PTHR45569">
    <property type="entry name" value="SENSOR PROTEIN KDPD"/>
    <property type="match status" value="1"/>
</dbReference>
<dbReference type="PRINTS" id="PR00344">
    <property type="entry name" value="BCTRLSENSOR"/>
</dbReference>
<evidence type="ECO:0000256" key="2">
    <source>
        <dbReference type="ARBA" id="ARBA00004141"/>
    </source>
</evidence>
<dbReference type="PANTHER" id="PTHR45569:SF1">
    <property type="entry name" value="SENSOR PROTEIN KDPD"/>
    <property type="match status" value="1"/>
</dbReference>
<dbReference type="PATRIC" id="fig|742737.3.peg.3762"/>
<evidence type="ECO:0000256" key="13">
    <source>
        <dbReference type="SAM" id="MobiDB-lite"/>
    </source>
</evidence>
<evidence type="ECO:0000256" key="6">
    <source>
        <dbReference type="ARBA" id="ARBA00022692"/>
    </source>
</evidence>
<dbReference type="AlphaFoldDB" id="G5IJV4"/>
<keyword evidence="7" id="KW-0547">Nucleotide-binding</keyword>
<proteinExistence type="predicted"/>
<dbReference type="GO" id="GO:0005524">
    <property type="term" value="F:ATP binding"/>
    <property type="evidence" value="ECO:0007669"/>
    <property type="project" value="UniProtKB-KW"/>
</dbReference>
<evidence type="ECO:0000313" key="17">
    <source>
        <dbReference type="Proteomes" id="UP000005384"/>
    </source>
</evidence>
<dbReference type="InterPro" id="IPR025201">
    <property type="entry name" value="KdpD_TM"/>
</dbReference>
<keyword evidence="8" id="KW-0418">Kinase</keyword>
<dbReference type="InterPro" id="IPR003594">
    <property type="entry name" value="HATPase_dom"/>
</dbReference>
<keyword evidence="10 14" id="KW-1133">Transmembrane helix</keyword>
<keyword evidence="6 14" id="KW-0812">Transmembrane</keyword>
<dbReference type="Pfam" id="PF02518">
    <property type="entry name" value="HATPase_c"/>
    <property type="match status" value="1"/>
</dbReference>
<dbReference type="Gene3D" id="1.20.120.620">
    <property type="entry name" value="Backbone structure of the membrane domain of e. Coli histidine kinase receptor kdpd"/>
    <property type="match status" value="1"/>
</dbReference>
<dbReference type="EMBL" id="ADLN01000104">
    <property type="protein sequence ID" value="EHI58324.1"/>
    <property type="molecule type" value="Genomic_DNA"/>
</dbReference>
<dbReference type="Gene3D" id="1.10.287.130">
    <property type="match status" value="1"/>
</dbReference>
<comment type="subcellular location">
    <subcellularLocation>
        <location evidence="2">Membrane</location>
        <topology evidence="2">Multi-pass membrane protein</topology>
    </subcellularLocation>
</comment>
<dbReference type="InterPro" id="IPR029016">
    <property type="entry name" value="GAF-like_dom_sf"/>
</dbReference>
<dbReference type="SMART" id="SM00387">
    <property type="entry name" value="HATPase_c"/>
    <property type="match status" value="1"/>
</dbReference>
<dbReference type="CDD" id="cd00082">
    <property type="entry name" value="HisKA"/>
    <property type="match status" value="1"/>
</dbReference>
<evidence type="ECO:0000256" key="11">
    <source>
        <dbReference type="ARBA" id="ARBA00023012"/>
    </source>
</evidence>
<dbReference type="Gene3D" id="3.30.450.40">
    <property type="match status" value="1"/>
</dbReference>
<dbReference type="HOGENOM" id="CLU_000445_89_5_9"/>
<dbReference type="SMART" id="SM00388">
    <property type="entry name" value="HisKA"/>
    <property type="match status" value="1"/>
</dbReference>
<keyword evidence="5" id="KW-0808">Transferase</keyword>
<dbReference type="FunFam" id="3.30.565.10:FF:000006">
    <property type="entry name" value="Sensor histidine kinase WalK"/>
    <property type="match status" value="1"/>
</dbReference>
<dbReference type="InterPro" id="IPR036097">
    <property type="entry name" value="HisK_dim/P_sf"/>
</dbReference>
<dbReference type="EC" id="2.7.13.3" evidence="3"/>
<dbReference type="CDD" id="cd00075">
    <property type="entry name" value="HATPase"/>
    <property type="match status" value="1"/>
</dbReference>
<dbReference type="SUPFAM" id="SSF47384">
    <property type="entry name" value="Homodimeric domain of signal transducing histidine kinase"/>
    <property type="match status" value="1"/>
</dbReference>
<evidence type="ECO:0000256" key="10">
    <source>
        <dbReference type="ARBA" id="ARBA00022989"/>
    </source>
</evidence>
<dbReference type="GO" id="GO:0005886">
    <property type="term" value="C:plasma membrane"/>
    <property type="evidence" value="ECO:0007669"/>
    <property type="project" value="TreeGrafter"/>
</dbReference>
<evidence type="ECO:0000256" key="5">
    <source>
        <dbReference type="ARBA" id="ARBA00022679"/>
    </source>
</evidence>
<dbReference type="InterPro" id="IPR038318">
    <property type="entry name" value="KdpD_sf"/>
</dbReference>
<dbReference type="GO" id="GO:0000155">
    <property type="term" value="F:phosphorelay sensor kinase activity"/>
    <property type="evidence" value="ECO:0007669"/>
    <property type="project" value="InterPro"/>
</dbReference>
<feature type="domain" description="Histidine kinase" evidence="15">
    <location>
        <begin position="276"/>
        <end position="492"/>
    </location>
</feature>
<dbReference type="OrthoDB" id="9806130at2"/>
<dbReference type="Proteomes" id="UP000005384">
    <property type="component" value="Unassembled WGS sequence"/>
</dbReference>
<dbReference type="Pfam" id="PF13493">
    <property type="entry name" value="DUF4118"/>
    <property type="match status" value="1"/>
</dbReference>
<dbReference type="InterPro" id="IPR036890">
    <property type="entry name" value="HATPase_C_sf"/>
</dbReference>
<dbReference type="InterPro" id="IPR052023">
    <property type="entry name" value="Histidine_kinase_KdpD"/>
</dbReference>
<dbReference type="Gene3D" id="3.30.565.10">
    <property type="entry name" value="Histidine kinase-like ATPase, C-terminal domain"/>
    <property type="match status" value="1"/>
</dbReference>
<evidence type="ECO:0000256" key="9">
    <source>
        <dbReference type="ARBA" id="ARBA00022840"/>
    </source>
</evidence>
<name>G5IJV4_9FIRM</name>
<feature type="region of interest" description="Disordered" evidence="13">
    <location>
        <begin position="177"/>
        <end position="209"/>
    </location>
</feature>
<keyword evidence="12 14" id="KW-0472">Membrane</keyword>
<evidence type="ECO:0000256" key="4">
    <source>
        <dbReference type="ARBA" id="ARBA00022553"/>
    </source>
</evidence>
<keyword evidence="9" id="KW-0067">ATP-binding</keyword>
<dbReference type="InterPro" id="IPR005467">
    <property type="entry name" value="His_kinase_dom"/>
</dbReference>
<feature type="compositionally biased region" description="Polar residues" evidence="13">
    <location>
        <begin position="177"/>
        <end position="187"/>
    </location>
</feature>